<dbReference type="RefSeq" id="WP_323447502.1">
    <property type="nucleotide sequence ID" value="NZ_BSBI01000005.1"/>
</dbReference>
<dbReference type="Pfam" id="PF00583">
    <property type="entry name" value="Acetyltransf_1"/>
    <property type="match status" value="1"/>
</dbReference>
<protein>
    <submittedName>
        <fullName evidence="3">GNAT family N-acetyltransferase</fullName>
    </submittedName>
</protein>
<sequence length="217" mass="23050">MADTTGEGRSGGTEEWRVDDTPAPDVCADVLAAAFARESATQWICHGSDVVRKRWFTVLLDTQATVAGSRRLLLTDGRGRATGAAVLTPPGADPSAGAQARWAARTLTLCGGRALTRTLRYLHRTESLAPPGAWTLEFIGVRPEAAGRGAGRLLLGRLLATAPAPGGVFLTTADHANVAFYEGFGFTVLDRPRVGPLETTAMWRPPGPVRPEEPRPL</sequence>
<dbReference type="InterPro" id="IPR052523">
    <property type="entry name" value="Trichothecene_AcTrans"/>
</dbReference>
<dbReference type="PROSITE" id="PS51186">
    <property type="entry name" value="GNAT"/>
    <property type="match status" value="1"/>
</dbReference>
<reference evidence="3 4" key="1">
    <citation type="submission" date="2022-10" db="EMBL/GenBank/DDBJ databases">
        <title>Draft genome sequence of Streptomyces sp. YSPA8.</title>
        <authorList>
            <person name="Moriuchi R."/>
            <person name="Dohra H."/>
            <person name="Yamamura H."/>
            <person name="Kodani S."/>
        </authorList>
    </citation>
    <scope>NUCLEOTIDE SEQUENCE [LARGE SCALE GENOMIC DNA]</scope>
    <source>
        <strain evidence="3 4">YSPA8</strain>
    </source>
</reference>
<name>A0ABQ5NYU4_9ACTN</name>
<dbReference type="EMBL" id="BSBI01000005">
    <property type="protein sequence ID" value="GLF95439.1"/>
    <property type="molecule type" value="Genomic_DNA"/>
</dbReference>
<gene>
    <name evidence="3" type="ORF">SYYSPA8_14100</name>
</gene>
<comment type="caution">
    <text evidence="3">The sequence shown here is derived from an EMBL/GenBank/DDBJ whole genome shotgun (WGS) entry which is preliminary data.</text>
</comment>
<dbReference type="Proteomes" id="UP001291653">
    <property type="component" value="Unassembled WGS sequence"/>
</dbReference>
<accession>A0ABQ5NYU4</accession>
<evidence type="ECO:0000256" key="1">
    <source>
        <dbReference type="SAM" id="MobiDB-lite"/>
    </source>
</evidence>
<keyword evidence="4" id="KW-1185">Reference proteome</keyword>
<dbReference type="InterPro" id="IPR000182">
    <property type="entry name" value="GNAT_dom"/>
</dbReference>
<dbReference type="PANTHER" id="PTHR42791:SF1">
    <property type="entry name" value="N-ACETYLTRANSFERASE DOMAIN-CONTAINING PROTEIN"/>
    <property type="match status" value="1"/>
</dbReference>
<dbReference type="InterPro" id="IPR016181">
    <property type="entry name" value="Acyl_CoA_acyltransferase"/>
</dbReference>
<dbReference type="Gene3D" id="3.40.630.30">
    <property type="match status" value="1"/>
</dbReference>
<feature type="region of interest" description="Disordered" evidence="1">
    <location>
        <begin position="1"/>
        <end position="20"/>
    </location>
</feature>
<dbReference type="PANTHER" id="PTHR42791">
    <property type="entry name" value="GNAT FAMILY ACETYLTRANSFERASE"/>
    <property type="match status" value="1"/>
</dbReference>
<proteinExistence type="predicted"/>
<organism evidence="3 4">
    <name type="scientific">Streptomyces yaizuensis</name>
    <dbReference type="NCBI Taxonomy" id="2989713"/>
    <lineage>
        <taxon>Bacteria</taxon>
        <taxon>Bacillati</taxon>
        <taxon>Actinomycetota</taxon>
        <taxon>Actinomycetes</taxon>
        <taxon>Kitasatosporales</taxon>
        <taxon>Streptomycetaceae</taxon>
        <taxon>Streptomyces</taxon>
    </lineage>
</organism>
<feature type="domain" description="N-acetyltransferase" evidence="2">
    <location>
        <begin position="130"/>
        <end position="207"/>
    </location>
</feature>
<dbReference type="SUPFAM" id="SSF55729">
    <property type="entry name" value="Acyl-CoA N-acyltransferases (Nat)"/>
    <property type="match status" value="1"/>
</dbReference>
<evidence type="ECO:0000313" key="3">
    <source>
        <dbReference type="EMBL" id="GLF95439.1"/>
    </source>
</evidence>
<evidence type="ECO:0000313" key="4">
    <source>
        <dbReference type="Proteomes" id="UP001291653"/>
    </source>
</evidence>
<evidence type="ECO:0000259" key="2">
    <source>
        <dbReference type="PROSITE" id="PS51186"/>
    </source>
</evidence>